<proteinExistence type="predicted"/>
<gene>
    <name evidence="1" type="ORF">B7P43_G12521</name>
</gene>
<keyword evidence="2" id="KW-1185">Reference proteome</keyword>
<evidence type="ECO:0000313" key="2">
    <source>
        <dbReference type="Proteomes" id="UP000235965"/>
    </source>
</evidence>
<protein>
    <submittedName>
        <fullName evidence="1">Uncharacterized protein</fullName>
    </submittedName>
</protein>
<dbReference type="InParanoid" id="A0A2J7PU59"/>
<accession>A0A2J7PU59</accession>
<organism evidence="1 2">
    <name type="scientific">Cryptotermes secundus</name>
    <dbReference type="NCBI Taxonomy" id="105785"/>
    <lineage>
        <taxon>Eukaryota</taxon>
        <taxon>Metazoa</taxon>
        <taxon>Ecdysozoa</taxon>
        <taxon>Arthropoda</taxon>
        <taxon>Hexapoda</taxon>
        <taxon>Insecta</taxon>
        <taxon>Pterygota</taxon>
        <taxon>Neoptera</taxon>
        <taxon>Polyneoptera</taxon>
        <taxon>Dictyoptera</taxon>
        <taxon>Blattodea</taxon>
        <taxon>Blattoidea</taxon>
        <taxon>Termitoidae</taxon>
        <taxon>Kalotermitidae</taxon>
        <taxon>Cryptotermitinae</taxon>
        <taxon>Cryptotermes</taxon>
    </lineage>
</organism>
<dbReference type="AlphaFoldDB" id="A0A2J7PU59"/>
<reference evidence="1 2" key="1">
    <citation type="submission" date="2017-12" db="EMBL/GenBank/DDBJ databases">
        <title>Hemimetabolous genomes reveal molecular basis of termite eusociality.</title>
        <authorList>
            <person name="Harrison M.C."/>
            <person name="Jongepier E."/>
            <person name="Robertson H.M."/>
            <person name="Arning N."/>
            <person name="Bitard-Feildel T."/>
            <person name="Chao H."/>
            <person name="Childers C.P."/>
            <person name="Dinh H."/>
            <person name="Doddapaneni H."/>
            <person name="Dugan S."/>
            <person name="Gowin J."/>
            <person name="Greiner C."/>
            <person name="Han Y."/>
            <person name="Hu H."/>
            <person name="Hughes D.S.T."/>
            <person name="Huylmans A.-K."/>
            <person name="Kemena C."/>
            <person name="Kremer L.P.M."/>
            <person name="Lee S.L."/>
            <person name="Lopez-Ezquerra A."/>
            <person name="Mallet L."/>
            <person name="Monroy-Kuhn J.M."/>
            <person name="Moser A."/>
            <person name="Murali S.C."/>
            <person name="Muzny D.M."/>
            <person name="Otani S."/>
            <person name="Piulachs M.-D."/>
            <person name="Poelchau M."/>
            <person name="Qu J."/>
            <person name="Schaub F."/>
            <person name="Wada-Katsumata A."/>
            <person name="Worley K.C."/>
            <person name="Xie Q."/>
            <person name="Ylla G."/>
            <person name="Poulsen M."/>
            <person name="Gibbs R.A."/>
            <person name="Schal C."/>
            <person name="Richards S."/>
            <person name="Belles X."/>
            <person name="Korb J."/>
            <person name="Bornberg-Bauer E."/>
        </authorList>
    </citation>
    <scope>NUCLEOTIDE SEQUENCE [LARGE SCALE GENOMIC DNA]</scope>
    <source>
        <tissue evidence="1">Whole body</tissue>
    </source>
</reference>
<dbReference type="EMBL" id="NEVH01021208">
    <property type="protein sequence ID" value="PNF19871.1"/>
    <property type="molecule type" value="Genomic_DNA"/>
</dbReference>
<sequence length="68" mass="7548">MGDLSDFERGQIVGWRLAGASAIKTAALLVSKVMSAYTNHRGTTSVKRDSGRKSTLTERDRRIVRRIV</sequence>
<dbReference type="Proteomes" id="UP000235965">
    <property type="component" value="Unassembled WGS sequence"/>
</dbReference>
<comment type="caution">
    <text evidence="1">The sequence shown here is derived from an EMBL/GenBank/DDBJ whole genome shotgun (WGS) entry which is preliminary data.</text>
</comment>
<evidence type="ECO:0000313" key="1">
    <source>
        <dbReference type="EMBL" id="PNF19871.1"/>
    </source>
</evidence>
<name>A0A2J7PU59_9NEOP</name>